<feature type="transmembrane region" description="Helical" evidence="1">
    <location>
        <begin position="7"/>
        <end position="30"/>
    </location>
</feature>
<dbReference type="RefSeq" id="WP_231807887.1">
    <property type="nucleotide sequence ID" value="NZ_JAJOZG010000021.1"/>
</dbReference>
<keyword evidence="1" id="KW-0812">Transmembrane</keyword>
<dbReference type="EMBL" id="JAJOZI010000024">
    <property type="protein sequence ID" value="MCD7037722.1"/>
    <property type="molecule type" value="Genomic_DNA"/>
</dbReference>
<name>A0ABS8QPZ4_9PSED</name>
<organism evidence="2 3">
    <name type="scientific">Pseudomonas petroselini</name>
    <dbReference type="NCBI Taxonomy" id="2899822"/>
    <lineage>
        <taxon>Bacteria</taxon>
        <taxon>Pseudomonadati</taxon>
        <taxon>Pseudomonadota</taxon>
        <taxon>Gammaproteobacteria</taxon>
        <taxon>Pseudomonadales</taxon>
        <taxon>Pseudomonadaceae</taxon>
        <taxon>Pseudomonas</taxon>
    </lineage>
</organism>
<evidence type="ECO:0000313" key="2">
    <source>
        <dbReference type="EMBL" id="MCD7037722.1"/>
    </source>
</evidence>
<keyword evidence="1" id="KW-1133">Transmembrane helix</keyword>
<gene>
    <name evidence="2" type="ORF">LRQ20_05175</name>
</gene>
<protein>
    <submittedName>
        <fullName evidence="2">Uncharacterized protein</fullName>
    </submittedName>
</protein>
<keyword evidence="1" id="KW-0472">Membrane</keyword>
<evidence type="ECO:0000313" key="3">
    <source>
        <dbReference type="Proteomes" id="UP001154922"/>
    </source>
</evidence>
<reference evidence="2 3" key="1">
    <citation type="journal article" date="2022" name="Int. J. Syst. Evol. Microbiol.">
        <title>Pseudomonas petroselini sp. nov., a pathogen causing bacterial rot of parsley in Japan.</title>
        <authorList>
            <person name="Sawada H."/>
            <person name="Fujikawa T."/>
            <person name="Osada S."/>
            <person name="Satou M."/>
        </authorList>
    </citation>
    <scope>NUCLEOTIDE SEQUENCE [LARGE SCALE GENOMIC DNA]</scope>
    <source>
        <strain evidence="2 3">MAFF 311096</strain>
    </source>
</reference>
<sequence length="178" mass="19497">MKEGIAVILQCFGYAVAASLCLFVPVYLFFWLTQTVSFAKSYSLGVTLVIALAYAYYRICTNLENTKPSFTLYKKLLNSRVIAGVFAGCAIAGVVGYTAYDVQRSQQIWEERLARLSSKKALPTSCYDIGVQYGRASANGLKGEVVYGKNDMAVPERCRNQPETNKGIVKGVQASSTL</sequence>
<comment type="caution">
    <text evidence="2">The sequence shown here is derived from an EMBL/GenBank/DDBJ whole genome shotgun (WGS) entry which is preliminary data.</text>
</comment>
<feature type="transmembrane region" description="Helical" evidence="1">
    <location>
        <begin position="42"/>
        <end position="60"/>
    </location>
</feature>
<keyword evidence="3" id="KW-1185">Reference proteome</keyword>
<evidence type="ECO:0000256" key="1">
    <source>
        <dbReference type="SAM" id="Phobius"/>
    </source>
</evidence>
<feature type="transmembrane region" description="Helical" evidence="1">
    <location>
        <begin position="81"/>
        <end position="100"/>
    </location>
</feature>
<accession>A0ABS8QPZ4</accession>
<dbReference type="Proteomes" id="UP001154922">
    <property type="component" value="Unassembled WGS sequence"/>
</dbReference>
<reference evidence="2 3" key="2">
    <citation type="journal article" date="2023" name="Plant Pathol.">
        <title>Dismantling and reorganizing Pseudomonas marginalis sensu#lato.</title>
        <authorList>
            <person name="Sawada H."/>
            <person name="Fujikawa T."/>
            <person name="Satou M."/>
        </authorList>
    </citation>
    <scope>NUCLEOTIDE SEQUENCE [LARGE SCALE GENOMIC DNA]</scope>
    <source>
        <strain evidence="2 3">MAFF 311096</strain>
    </source>
</reference>
<proteinExistence type="predicted"/>